<comment type="caution">
    <text evidence="2">The sequence shown here is derived from an EMBL/GenBank/DDBJ whole genome shotgun (WGS) entry which is preliminary data.</text>
</comment>
<dbReference type="Proteomes" id="UP001589532">
    <property type="component" value="Unassembled WGS sequence"/>
</dbReference>
<dbReference type="RefSeq" id="WP_344987398.1">
    <property type="nucleotide sequence ID" value="NZ_BAAAXV010000001.1"/>
</dbReference>
<feature type="region of interest" description="Disordered" evidence="1">
    <location>
        <begin position="133"/>
        <end position="165"/>
    </location>
</feature>
<keyword evidence="3" id="KW-1185">Reference proteome</keyword>
<evidence type="ECO:0000313" key="3">
    <source>
        <dbReference type="Proteomes" id="UP001589532"/>
    </source>
</evidence>
<evidence type="ECO:0000256" key="1">
    <source>
        <dbReference type="SAM" id="MobiDB-lite"/>
    </source>
</evidence>
<dbReference type="EMBL" id="JBHMBW010000056">
    <property type="protein sequence ID" value="MFB9629377.1"/>
    <property type="molecule type" value="Genomic_DNA"/>
</dbReference>
<proteinExistence type="predicted"/>
<name>A0ABV5SCG2_9ACTN</name>
<organism evidence="2 3">
    <name type="scientific">Nonomuraea helvata</name>
    <dbReference type="NCBI Taxonomy" id="37484"/>
    <lineage>
        <taxon>Bacteria</taxon>
        <taxon>Bacillati</taxon>
        <taxon>Actinomycetota</taxon>
        <taxon>Actinomycetes</taxon>
        <taxon>Streptosporangiales</taxon>
        <taxon>Streptosporangiaceae</taxon>
        <taxon>Nonomuraea</taxon>
    </lineage>
</organism>
<accession>A0ABV5SCG2</accession>
<protein>
    <submittedName>
        <fullName evidence="2">Uncharacterized protein</fullName>
    </submittedName>
</protein>
<evidence type="ECO:0000313" key="2">
    <source>
        <dbReference type="EMBL" id="MFB9629377.1"/>
    </source>
</evidence>
<gene>
    <name evidence="2" type="ORF">ACFFSA_40420</name>
</gene>
<reference evidence="2 3" key="1">
    <citation type="submission" date="2024-09" db="EMBL/GenBank/DDBJ databases">
        <authorList>
            <person name="Sun Q."/>
            <person name="Mori K."/>
        </authorList>
    </citation>
    <scope>NUCLEOTIDE SEQUENCE [LARGE SCALE GENOMIC DNA]</scope>
    <source>
        <strain evidence="2 3">JCM 3143</strain>
    </source>
</reference>
<sequence length="209" mass="23071">MNPVLAQKLNSRFLELEAERVAKLNRLAELEANPPEQEHAEDLLDRLPILTGKLANAPEELQRELFEVFNLEIRYDARTNVATIRVTLDGDTMDHLVTVSERLVTEFSPSRSPASHGATSQAGMTTATIADHTRQEIDRTSPTKHTPQHTNRHSLSSNEESARSADLLRAPCTNQTTSALPLPATMRPRKLAVAERISLDLALQGGQAP</sequence>
<feature type="region of interest" description="Disordered" evidence="1">
    <location>
        <begin position="107"/>
        <end position="126"/>
    </location>
</feature>